<dbReference type="Gene3D" id="3.30.70.1660">
    <property type="match status" value="1"/>
</dbReference>
<feature type="domain" description="Prokaryotic-type class I peptide chain release factors" evidence="9">
    <location>
        <begin position="244"/>
        <end position="260"/>
    </location>
</feature>
<keyword evidence="11" id="KW-1185">Reference proteome</keyword>
<evidence type="ECO:0000256" key="2">
    <source>
        <dbReference type="ARBA" id="ARBA00010835"/>
    </source>
</evidence>
<evidence type="ECO:0000256" key="8">
    <source>
        <dbReference type="SAM" id="Coils"/>
    </source>
</evidence>
<evidence type="ECO:0000256" key="1">
    <source>
        <dbReference type="ARBA" id="ARBA00002613"/>
    </source>
</evidence>
<sequence>MAVVDVSEELKSLSSTMGSIEAVLDLDRMRADIAVLEEQAAAPSLWDDPEAAQKITSQLSHLQAELRKTETLRGRIDDLGVLFELAEAEDDADTLAEAETELASVRKALDEMEVRTLLSGEYDAREALVNIRAEAGGVDASDFAERLQRMYLRWAERHGYKTEIYETSYAEEAGIKSTTFVVNAPYAYGTLSVEQGTHRLVRISPFDNQGRRQTSFAGVEVLPVVEQSDHVEIDETELRVDVYRASGPGGQGVNTTDSAVRITHIPTGIVVSCQNERSQIQNKASAMNVLQAKLLERRRQEEQAKMDALKGDGGNSWGNQMRSYVLHPYQMVKDLRTEFEVGNPTSVLDGDIDGFLEAGIRWRKQQEK</sequence>
<keyword evidence="8" id="KW-0175">Coiled coil</keyword>
<dbReference type="PANTHER" id="PTHR43116:SF3">
    <property type="entry name" value="CLASS I PEPTIDE CHAIN RELEASE FACTOR"/>
    <property type="match status" value="1"/>
</dbReference>
<feature type="coiled-coil region" evidence="8">
    <location>
        <begin position="52"/>
        <end position="115"/>
    </location>
</feature>
<keyword evidence="6 7" id="KW-0648">Protein biosynthesis</keyword>
<comment type="similarity">
    <text evidence="2 7">Belongs to the prokaryotic/mitochondrial release factor family.</text>
</comment>
<evidence type="ECO:0000256" key="7">
    <source>
        <dbReference type="HAMAP-Rule" id="MF_00094"/>
    </source>
</evidence>
<dbReference type="Gene3D" id="1.20.58.410">
    <property type="entry name" value="Release factor"/>
    <property type="match status" value="1"/>
</dbReference>
<evidence type="ECO:0000313" key="10">
    <source>
        <dbReference type="EMBL" id="GGX68406.1"/>
    </source>
</evidence>
<dbReference type="NCBIfam" id="TIGR00020">
    <property type="entry name" value="prfB"/>
    <property type="match status" value="1"/>
</dbReference>
<dbReference type="Pfam" id="PF03462">
    <property type="entry name" value="PCRF"/>
    <property type="match status" value="1"/>
</dbReference>
<dbReference type="EMBL" id="BMUT01000002">
    <property type="protein sequence ID" value="GGX68406.1"/>
    <property type="molecule type" value="Genomic_DNA"/>
</dbReference>
<reference evidence="11" key="1">
    <citation type="journal article" date="2019" name="Int. J. Syst. Evol. Microbiol.">
        <title>The Global Catalogue of Microorganisms (GCM) 10K type strain sequencing project: providing services to taxonomists for standard genome sequencing and annotation.</title>
        <authorList>
            <consortium name="The Broad Institute Genomics Platform"/>
            <consortium name="The Broad Institute Genome Sequencing Center for Infectious Disease"/>
            <person name="Wu L."/>
            <person name="Ma J."/>
        </authorList>
    </citation>
    <scope>NUCLEOTIDE SEQUENCE [LARGE SCALE GENOMIC DNA]</scope>
    <source>
        <strain evidence="11">JCM 4586</strain>
    </source>
</reference>
<dbReference type="PROSITE" id="PS00745">
    <property type="entry name" value="RF_PROK_I"/>
    <property type="match status" value="1"/>
</dbReference>
<comment type="subcellular location">
    <subcellularLocation>
        <location evidence="7">Cytoplasm</location>
    </subcellularLocation>
</comment>
<evidence type="ECO:0000259" key="9">
    <source>
        <dbReference type="PROSITE" id="PS00745"/>
    </source>
</evidence>
<dbReference type="RefSeq" id="WP_190020503.1">
    <property type="nucleotide sequence ID" value="NZ_BMUT01000002.1"/>
</dbReference>
<dbReference type="Proteomes" id="UP000659223">
    <property type="component" value="Unassembled WGS sequence"/>
</dbReference>
<dbReference type="InterPro" id="IPR045853">
    <property type="entry name" value="Pep_chain_release_fac_I_sf"/>
</dbReference>
<keyword evidence="4 7" id="KW-0488">Methylation</keyword>
<keyword evidence="5 7" id="KW-0963">Cytoplasm</keyword>
<evidence type="ECO:0000313" key="11">
    <source>
        <dbReference type="Proteomes" id="UP000659223"/>
    </source>
</evidence>
<dbReference type="PANTHER" id="PTHR43116">
    <property type="entry name" value="PEPTIDE CHAIN RELEASE FACTOR 2"/>
    <property type="match status" value="1"/>
</dbReference>
<dbReference type="InterPro" id="IPR000352">
    <property type="entry name" value="Pep_chain_release_fac_I"/>
</dbReference>
<dbReference type="InterPro" id="IPR005139">
    <property type="entry name" value="PCRF"/>
</dbReference>
<dbReference type="SMART" id="SM00937">
    <property type="entry name" value="PCRF"/>
    <property type="match status" value="1"/>
</dbReference>
<name>A0ABQ2Y716_9ACTN</name>
<dbReference type="Gene3D" id="3.30.160.20">
    <property type="match status" value="1"/>
</dbReference>
<organism evidence="10 11">
    <name type="scientific">Streptomyces hiroshimensis</name>
    <dbReference type="NCBI Taxonomy" id="66424"/>
    <lineage>
        <taxon>Bacteria</taxon>
        <taxon>Bacillati</taxon>
        <taxon>Actinomycetota</taxon>
        <taxon>Actinomycetes</taxon>
        <taxon>Kitasatosporales</taxon>
        <taxon>Streptomycetaceae</taxon>
        <taxon>Streptomyces</taxon>
    </lineage>
</organism>
<dbReference type="InterPro" id="IPR004374">
    <property type="entry name" value="PrfB"/>
</dbReference>
<dbReference type="Pfam" id="PF00472">
    <property type="entry name" value="RF-1"/>
    <property type="match status" value="1"/>
</dbReference>
<dbReference type="SUPFAM" id="SSF75620">
    <property type="entry name" value="Release factor"/>
    <property type="match status" value="1"/>
</dbReference>
<gene>
    <name evidence="7 10" type="primary">prfB</name>
    <name evidence="10" type="ORF">GCM10010324_11430</name>
</gene>
<evidence type="ECO:0000256" key="3">
    <source>
        <dbReference type="ARBA" id="ARBA00019192"/>
    </source>
</evidence>
<comment type="PTM">
    <text evidence="7">Methylated by PrmC. Methylation increases the termination efficiency of RF2.</text>
</comment>
<dbReference type="HAMAP" id="MF_00094">
    <property type="entry name" value="Rel_fac_2"/>
    <property type="match status" value="1"/>
</dbReference>
<protein>
    <recommendedName>
        <fullName evidence="3 7">Peptide chain release factor 2</fullName>
        <shortName evidence="7">RF-2</shortName>
    </recommendedName>
</protein>
<feature type="modified residue" description="N5-methylglutamine" evidence="7">
    <location>
        <position position="251"/>
    </location>
</feature>
<proteinExistence type="inferred from homology"/>
<evidence type="ECO:0000256" key="4">
    <source>
        <dbReference type="ARBA" id="ARBA00022481"/>
    </source>
</evidence>
<evidence type="ECO:0000256" key="5">
    <source>
        <dbReference type="ARBA" id="ARBA00022490"/>
    </source>
</evidence>
<accession>A0ABQ2Y716</accession>
<evidence type="ECO:0000256" key="6">
    <source>
        <dbReference type="ARBA" id="ARBA00022917"/>
    </source>
</evidence>
<comment type="function">
    <text evidence="1 7">Peptide chain release factor 2 directs the termination of translation in response to the peptide chain termination codons UGA and UAA.</text>
</comment>
<comment type="caution">
    <text evidence="10">The sequence shown here is derived from an EMBL/GenBank/DDBJ whole genome shotgun (WGS) entry which is preliminary data.</text>
</comment>